<name>A0A5C5VDH8_9BACT</name>
<dbReference type="EMBL" id="SIHJ01000001">
    <property type="protein sequence ID" value="TWT36666.1"/>
    <property type="molecule type" value="Genomic_DNA"/>
</dbReference>
<dbReference type="InterPro" id="IPR018723">
    <property type="entry name" value="DUF2254_membrane"/>
</dbReference>
<keyword evidence="4" id="KW-1185">Reference proteome</keyword>
<reference evidence="3 4" key="1">
    <citation type="submission" date="2019-02" db="EMBL/GenBank/DDBJ databases">
        <title>Deep-cultivation of Planctomycetes and their phenomic and genomic characterization uncovers novel biology.</title>
        <authorList>
            <person name="Wiegand S."/>
            <person name="Jogler M."/>
            <person name="Boedeker C."/>
            <person name="Pinto D."/>
            <person name="Vollmers J."/>
            <person name="Rivas-Marin E."/>
            <person name="Kohn T."/>
            <person name="Peeters S.H."/>
            <person name="Heuer A."/>
            <person name="Rast P."/>
            <person name="Oberbeckmann S."/>
            <person name="Bunk B."/>
            <person name="Jeske O."/>
            <person name="Meyerdierks A."/>
            <person name="Storesund J.E."/>
            <person name="Kallscheuer N."/>
            <person name="Luecker S."/>
            <person name="Lage O.M."/>
            <person name="Pohl T."/>
            <person name="Merkel B.J."/>
            <person name="Hornburger P."/>
            <person name="Mueller R.-W."/>
            <person name="Bruemmer F."/>
            <person name="Labrenz M."/>
            <person name="Spormann A.M."/>
            <person name="Op Den Camp H."/>
            <person name="Overmann J."/>
            <person name="Amann R."/>
            <person name="Jetten M.S.M."/>
            <person name="Mascher T."/>
            <person name="Medema M.H."/>
            <person name="Devos D.P."/>
            <person name="Kaster A.-K."/>
            <person name="Ovreas L."/>
            <person name="Rohde M."/>
            <person name="Galperin M.Y."/>
            <person name="Jogler C."/>
        </authorList>
    </citation>
    <scope>NUCLEOTIDE SEQUENCE [LARGE SCALE GENOMIC DNA]</scope>
    <source>
        <strain evidence="3 4">KOR34</strain>
    </source>
</reference>
<feature type="compositionally biased region" description="Basic and acidic residues" evidence="1">
    <location>
        <begin position="192"/>
        <end position="203"/>
    </location>
</feature>
<organism evidence="3 4">
    <name type="scientific">Posidoniimonas corsicana</name>
    <dbReference type="NCBI Taxonomy" id="1938618"/>
    <lineage>
        <taxon>Bacteria</taxon>
        <taxon>Pseudomonadati</taxon>
        <taxon>Planctomycetota</taxon>
        <taxon>Planctomycetia</taxon>
        <taxon>Pirellulales</taxon>
        <taxon>Lacipirellulaceae</taxon>
        <taxon>Posidoniimonas</taxon>
    </lineage>
</organism>
<dbReference type="Proteomes" id="UP000316714">
    <property type="component" value="Unassembled WGS sequence"/>
</dbReference>
<protein>
    <recommendedName>
        <fullName evidence="5">DUF2254 domain-containing protein</fullName>
    </recommendedName>
</protein>
<dbReference type="OrthoDB" id="2955631at2"/>
<comment type="caution">
    <text evidence="3">The sequence shown here is derived from an EMBL/GenBank/DDBJ whole genome shotgun (WGS) entry which is preliminary data.</text>
</comment>
<sequence length="443" mass="49227">MNAYLLNLWDKARNSYWFVPGAIALCALTLAIVLPLVDRAIGPDEDRLPDWIRTTTETARATLSAMGGAMITVTGTVFSITIVTLSLTSQQFGPRLLRRFMHDLTTQVTLGVFLSTGFYCLLLLRVVESREDGLVAPHLSVLAGVVFTVLSMMMLIVYIHHVAVLIQAPNVVASVAADLDDAIDRMFPERLGEADDKQPRREPAQPPDSQGLVLRSSKEGYMQALAADSLMEWARRDDLVVRLRSRPGSFVARDAPVAEVWRRQPTDDTREDLQRRFNELFIVGERRTPRQDVECAVDELVEVAVRALSPGVNDPFTAVNCVDRLGASLARFAQRRIPPAERHDDDGVLRVIARPIALDNMLEAAFNQIRQYGRDSVAVTIRVLEALATIADRVATPADRDAVRAHAEMVVRGAETLPEEFDKHGIRDRYEQVLATLGNASQR</sequence>
<keyword evidence="2" id="KW-1133">Transmembrane helix</keyword>
<dbReference type="RefSeq" id="WP_146563753.1">
    <property type="nucleotide sequence ID" value="NZ_SIHJ01000001.1"/>
</dbReference>
<evidence type="ECO:0008006" key="5">
    <source>
        <dbReference type="Google" id="ProtNLM"/>
    </source>
</evidence>
<gene>
    <name evidence="3" type="ORF">KOR34_16050</name>
</gene>
<proteinExistence type="predicted"/>
<evidence type="ECO:0000313" key="4">
    <source>
        <dbReference type="Proteomes" id="UP000316714"/>
    </source>
</evidence>
<keyword evidence="2" id="KW-0472">Membrane</keyword>
<dbReference type="AlphaFoldDB" id="A0A5C5VDH8"/>
<dbReference type="Pfam" id="PF10011">
    <property type="entry name" value="DUF2254"/>
    <property type="match status" value="1"/>
</dbReference>
<feature type="transmembrane region" description="Helical" evidence="2">
    <location>
        <begin position="139"/>
        <end position="159"/>
    </location>
</feature>
<feature type="transmembrane region" description="Helical" evidence="2">
    <location>
        <begin position="15"/>
        <end position="37"/>
    </location>
</feature>
<evidence type="ECO:0000256" key="2">
    <source>
        <dbReference type="SAM" id="Phobius"/>
    </source>
</evidence>
<evidence type="ECO:0000313" key="3">
    <source>
        <dbReference type="EMBL" id="TWT36666.1"/>
    </source>
</evidence>
<feature type="transmembrane region" description="Helical" evidence="2">
    <location>
        <begin position="63"/>
        <end position="88"/>
    </location>
</feature>
<accession>A0A5C5VDH8</accession>
<evidence type="ECO:0000256" key="1">
    <source>
        <dbReference type="SAM" id="MobiDB-lite"/>
    </source>
</evidence>
<feature type="transmembrane region" description="Helical" evidence="2">
    <location>
        <begin position="108"/>
        <end position="127"/>
    </location>
</feature>
<keyword evidence="2" id="KW-0812">Transmembrane</keyword>
<feature type="region of interest" description="Disordered" evidence="1">
    <location>
        <begin position="192"/>
        <end position="212"/>
    </location>
</feature>